<evidence type="ECO:0000256" key="6">
    <source>
        <dbReference type="ARBA" id="ARBA00023136"/>
    </source>
</evidence>
<dbReference type="Gene3D" id="1.10.3720.10">
    <property type="entry name" value="MetI-like"/>
    <property type="match status" value="1"/>
</dbReference>
<proteinExistence type="inferred from homology"/>
<evidence type="ECO:0000313" key="9">
    <source>
        <dbReference type="EMBL" id="NNG35762.1"/>
    </source>
</evidence>
<keyword evidence="10" id="KW-1185">Reference proteome</keyword>
<feature type="transmembrane region" description="Helical" evidence="7">
    <location>
        <begin position="12"/>
        <end position="31"/>
    </location>
</feature>
<dbReference type="PANTHER" id="PTHR43163">
    <property type="entry name" value="DIPEPTIDE TRANSPORT SYSTEM PERMEASE PROTEIN DPPB-RELATED"/>
    <property type="match status" value="1"/>
</dbReference>
<accession>A0A849AG08</accession>
<dbReference type="Proteomes" id="UP000562984">
    <property type="component" value="Unassembled WGS sequence"/>
</dbReference>
<dbReference type="RefSeq" id="WP_171199400.1">
    <property type="nucleotide sequence ID" value="NZ_JABEND010000003.1"/>
</dbReference>
<dbReference type="CDD" id="cd06261">
    <property type="entry name" value="TM_PBP2"/>
    <property type="match status" value="1"/>
</dbReference>
<dbReference type="PROSITE" id="PS50928">
    <property type="entry name" value="ABC_TM1"/>
    <property type="match status" value="1"/>
</dbReference>
<dbReference type="GO" id="GO:0005886">
    <property type="term" value="C:plasma membrane"/>
    <property type="evidence" value="ECO:0007669"/>
    <property type="project" value="UniProtKB-SubCell"/>
</dbReference>
<gene>
    <name evidence="9" type="ORF">HKD39_08565</name>
</gene>
<comment type="subcellular location">
    <subcellularLocation>
        <location evidence="1 7">Cell membrane</location>
        <topology evidence="1 7">Multi-pass membrane protein</topology>
    </subcellularLocation>
</comment>
<evidence type="ECO:0000256" key="7">
    <source>
        <dbReference type="RuleBase" id="RU363032"/>
    </source>
</evidence>
<dbReference type="InterPro" id="IPR035906">
    <property type="entry name" value="MetI-like_sf"/>
</dbReference>
<evidence type="ECO:0000256" key="5">
    <source>
        <dbReference type="ARBA" id="ARBA00022989"/>
    </source>
</evidence>
<protein>
    <submittedName>
        <fullName evidence="9">ABC transporter permease</fullName>
    </submittedName>
</protein>
<evidence type="ECO:0000256" key="2">
    <source>
        <dbReference type="ARBA" id="ARBA00022448"/>
    </source>
</evidence>
<feature type="transmembrane region" description="Helical" evidence="7">
    <location>
        <begin position="285"/>
        <end position="308"/>
    </location>
</feature>
<feature type="transmembrane region" description="Helical" evidence="7">
    <location>
        <begin position="243"/>
        <end position="265"/>
    </location>
</feature>
<keyword evidence="6 7" id="KW-0472">Membrane</keyword>
<name>A0A849AG08_9ACTN</name>
<reference evidence="9 10" key="1">
    <citation type="submission" date="2020-05" db="EMBL/GenBank/DDBJ databases">
        <title>Nakamurella sp. DB0629 isolated from air conditioner.</title>
        <authorList>
            <person name="Kim D.H."/>
            <person name="Kim D.-U."/>
        </authorList>
    </citation>
    <scope>NUCLEOTIDE SEQUENCE [LARGE SCALE GENOMIC DNA]</scope>
    <source>
        <strain evidence="9 10">DB0629</strain>
    </source>
</reference>
<evidence type="ECO:0000313" key="10">
    <source>
        <dbReference type="Proteomes" id="UP000562984"/>
    </source>
</evidence>
<organism evidence="9 10">
    <name type="scientific">Nakamurella aerolata</name>
    <dbReference type="NCBI Taxonomy" id="1656892"/>
    <lineage>
        <taxon>Bacteria</taxon>
        <taxon>Bacillati</taxon>
        <taxon>Actinomycetota</taxon>
        <taxon>Actinomycetes</taxon>
        <taxon>Nakamurellales</taxon>
        <taxon>Nakamurellaceae</taxon>
        <taxon>Nakamurella</taxon>
    </lineage>
</organism>
<feature type="transmembrane region" description="Helical" evidence="7">
    <location>
        <begin position="185"/>
        <end position="204"/>
    </location>
</feature>
<feature type="transmembrane region" description="Helical" evidence="7">
    <location>
        <begin position="104"/>
        <end position="125"/>
    </location>
</feature>
<keyword evidence="2 7" id="KW-0813">Transport</keyword>
<evidence type="ECO:0000259" key="8">
    <source>
        <dbReference type="PROSITE" id="PS50928"/>
    </source>
</evidence>
<comment type="caution">
    <text evidence="9">The sequence shown here is derived from an EMBL/GenBank/DDBJ whole genome shotgun (WGS) entry which is preliminary data.</text>
</comment>
<evidence type="ECO:0000256" key="3">
    <source>
        <dbReference type="ARBA" id="ARBA00022475"/>
    </source>
</evidence>
<keyword evidence="5 7" id="KW-1133">Transmembrane helix</keyword>
<keyword evidence="3" id="KW-1003">Cell membrane</keyword>
<dbReference type="GO" id="GO:0055085">
    <property type="term" value="P:transmembrane transport"/>
    <property type="evidence" value="ECO:0007669"/>
    <property type="project" value="InterPro"/>
</dbReference>
<evidence type="ECO:0000256" key="4">
    <source>
        <dbReference type="ARBA" id="ARBA00022692"/>
    </source>
</evidence>
<dbReference type="EMBL" id="JABEND010000003">
    <property type="protein sequence ID" value="NNG35762.1"/>
    <property type="molecule type" value="Genomic_DNA"/>
</dbReference>
<dbReference type="InterPro" id="IPR045621">
    <property type="entry name" value="BPD_transp_1_N"/>
</dbReference>
<keyword evidence="4 7" id="KW-0812">Transmembrane</keyword>
<dbReference type="InterPro" id="IPR000515">
    <property type="entry name" value="MetI-like"/>
</dbReference>
<dbReference type="PANTHER" id="PTHR43163:SF6">
    <property type="entry name" value="DIPEPTIDE TRANSPORT SYSTEM PERMEASE PROTEIN DPPB-RELATED"/>
    <property type="match status" value="1"/>
</dbReference>
<comment type="similarity">
    <text evidence="7">Belongs to the binding-protein-dependent transport system permease family.</text>
</comment>
<dbReference type="AlphaFoldDB" id="A0A849AG08"/>
<dbReference type="SUPFAM" id="SSF161098">
    <property type="entry name" value="MetI-like"/>
    <property type="match status" value="1"/>
</dbReference>
<evidence type="ECO:0000256" key="1">
    <source>
        <dbReference type="ARBA" id="ARBA00004651"/>
    </source>
</evidence>
<dbReference type="Pfam" id="PF19300">
    <property type="entry name" value="BPD_transp_1_N"/>
    <property type="match status" value="1"/>
</dbReference>
<dbReference type="Pfam" id="PF00528">
    <property type="entry name" value="BPD_transp_1"/>
    <property type="match status" value="1"/>
</dbReference>
<feature type="transmembrane region" description="Helical" evidence="7">
    <location>
        <begin position="137"/>
        <end position="165"/>
    </location>
</feature>
<sequence length="318" mass="34413">MGAYILRRLGSSVVVFFIITIIIFTMLRLAGDPVAMLVPPDQYNTGTAEFLAQKRHELGLDRAIPIQYLAWLGDVFRGDLGNSIKNGRPVSEIIGERVGPTVELIGLALILAILIALIFGTWAAVRKNRTADYVITFISMLAISTPGFFAGILAIYVFSVKLGWLPSAGMSTTGVHSTVDQLKHLVLPVTVLGLSLSAGLLRFVRGTMISELTADYIRTATAKGLSKRSTIVKHVLRNALVPILTYVMLQIPLMVAGAVLIEQIFAWPGMGSMIVDYAANSDYPVLIAVGMLTAIVVLAANFLADLLYTVLDPRVSLR</sequence>
<feature type="domain" description="ABC transmembrane type-1" evidence="8">
    <location>
        <begin position="98"/>
        <end position="304"/>
    </location>
</feature>